<evidence type="ECO:0000256" key="1">
    <source>
        <dbReference type="ARBA" id="ARBA00022723"/>
    </source>
</evidence>
<dbReference type="InterPro" id="IPR013154">
    <property type="entry name" value="ADH-like_N"/>
</dbReference>
<dbReference type="PROSITE" id="PS00059">
    <property type="entry name" value="ADH_ZINC"/>
    <property type="match status" value="1"/>
</dbReference>
<dbReference type="InterPro" id="IPR002328">
    <property type="entry name" value="ADH_Zn_CS"/>
</dbReference>
<dbReference type="SUPFAM" id="SSF50129">
    <property type="entry name" value="GroES-like"/>
    <property type="match status" value="1"/>
</dbReference>
<keyword evidence="3" id="KW-0560">Oxidoreductase</keyword>
<evidence type="ECO:0000256" key="4">
    <source>
        <dbReference type="RuleBase" id="RU361277"/>
    </source>
</evidence>
<keyword evidence="1 4" id="KW-0479">Metal-binding</keyword>
<reference evidence="6 7" key="1">
    <citation type="submission" date="2018-10" db="EMBL/GenBank/DDBJ databases">
        <title>Genomic Encyclopedia of Archaeal and Bacterial Type Strains, Phase II (KMG-II): from individual species to whole genera.</title>
        <authorList>
            <person name="Goeker M."/>
        </authorList>
    </citation>
    <scope>NUCLEOTIDE SEQUENCE [LARGE SCALE GENOMIC DNA]</scope>
    <source>
        <strain evidence="6 7">DSM 29466</strain>
    </source>
</reference>
<dbReference type="PANTHER" id="PTHR43401:SF2">
    <property type="entry name" value="L-THREONINE 3-DEHYDROGENASE"/>
    <property type="match status" value="1"/>
</dbReference>
<comment type="cofactor">
    <cofactor evidence="4">
        <name>Zn(2+)</name>
        <dbReference type="ChEBI" id="CHEBI:29105"/>
    </cofactor>
</comment>
<dbReference type="Gene3D" id="3.40.50.720">
    <property type="entry name" value="NAD(P)-binding Rossmann-like Domain"/>
    <property type="match status" value="1"/>
</dbReference>
<dbReference type="SMART" id="SM00829">
    <property type="entry name" value="PKS_ER"/>
    <property type="match status" value="1"/>
</dbReference>
<dbReference type="InterPro" id="IPR011032">
    <property type="entry name" value="GroES-like_sf"/>
</dbReference>
<comment type="caution">
    <text evidence="6">The sequence shown here is derived from an EMBL/GenBank/DDBJ whole genome shotgun (WGS) entry which is preliminary data.</text>
</comment>
<evidence type="ECO:0000256" key="2">
    <source>
        <dbReference type="ARBA" id="ARBA00022833"/>
    </source>
</evidence>
<dbReference type="RefSeq" id="WP_121027464.1">
    <property type="nucleotide sequence ID" value="NZ_RCCE01000006.1"/>
</dbReference>
<dbReference type="Pfam" id="PF00107">
    <property type="entry name" value="ADH_zinc_N"/>
    <property type="match status" value="1"/>
</dbReference>
<keyword evidence="2 4" id="KW-0862">Zinc</keyword>
<dbReference type="InterPro" id="IPR013149">
    <property type="entry name" value="ADH-like_C"/>
</dbReference>
<dbReference type="GO" id="GO:0008270">
    <property type="term" value="F:zinc ion binding"/>
    <property type="evidence" value="ECO:0007669"/>
    <property type="project" value="InterPro"/>
</dbReference>
<dbReference type="InterPro" id="IPR050129">
    <property type="entry name" value="Zn_alcohol_dh"/>
</dbReference>
<dbReference type="InterPro" id="IPR020843">
    <property type="entry name" value="ER"/>
</dbReference>
<dbReference type="SUPFAM" id="SSF51735">
    <property type="entry name" value="NAD(P)-binding Rossmann-fold domains"/>
    <property type="match status" value="1"/>
</dbReference>
<accession>A0A497VBM8</accession>
<evidence type="ECO:0000313" key="7">
    <source>
        <dbReference type="Proteomes" id="UP000269157"/>
    </source>
</evidence>
<name>A0A497VBM8_9RHOB</name>
<sequence length="342" mass="36493">MTINAAYYCGNKTFAVEQIDAPAPGRGEVQIDIAYCGICGTDLHVYLGHMDARIGNHRVIGHEMSGRVAALGDGVSGFEVGQKVVVRPLDHCGDCPACNAGHQHICHKLKFLGLDTDGAFQQKWSVPAHTLHALPDDMSLDHAALVEPMAVATHDVRRAQVQPGEDVLVIGGGPIGMLVAVAARQAGAKVMISEVNEHRLALATEMGFDVVNPKTVDAAEAVTAATDGKGADVVFEVSGTQPGVDLMTAAAATRGRICMVAIHASKPQIDLFQFFWRELEMIGARVYEPSDYDQAIEWLSGGIGAERLITNVTSLGDIQSAFEDLTQVPTSMKTLIRVNEDV</sequence>
<dbReference type="Gene3D" id="3.90.180.10">
    <property type="entry name" value="Medium-chain alcohol dehydrogenases, catalytic domain"/>
    <property type="match status" value="1"/>
</dbReference>
<evidence type="ECO:0000256" key="3">
    <source>
        <dbReference type="ARBA" id="ARBA00023002"/>
    </source>
</evidence>
<dbReference type="GO" id="GO:0016616">
    <property type="term" value="F:oxidoreductase activity, acting on the CH-OH group of donors, NAD or NADP as acceptor"/>
    <property type="evidence" value="ECO:0007669"/>
    <property type="project" value="UniProtKB-ARBA"/>
</dbReference>
<dbReference type="PANTHER" id="PTHR43401">
    <property type="entry name" value="L-THREONINE 3-DEHYDROGENASE"/>
    <property type="match status" value="1"/>
</dbReference>
<keyword evidence="7" id="KW-1185">Reference proteome</keyword>
<dbReference type="Pfam" id="PF08240">
    <property type="entry name" value="ADH_N"/>
    <property type="match status" value="1"/>
</dbReference>
<evidence type="ECO:0000313" key="6">
    <source>
        <dbReference type="EMBL" id="RLJ40981.1"/>
    </source>
</evidence>
<dbReference type="InterPro" id="IPR036291">
    <property type="entry name" value="NAD(P)-bd_dom_sf"/>
</dbReference>
<dbReference type="Proteomes" id="UP000269157">
    <property type="component" value="Unassembled WGS sequence"/>
</dbReference>
<feature type="domain" description="Enoyl reductase (ER)" evidence="5">
    <location>
        <begin position="10"/>
        <end position="310"/>
    </location>
</feature>
<gene>
    <name evidence="6" type="ORF">BCF46_3554</name>
</gene>
<organism evidence="6 7">
    <name type="scientific">Litoreibacter meonggei</name>
    <dbReference type="NCBI Taxonomy" id="1049199"/>
    <lineage>
        <taxon>Bacteria</taxon>
        <taxon>Pseudomonadati</taxon>
        <taxon>Pseudomonadota</taxon>
        <taxon>Alphaproteobacteria</taxon>
        <taxon>Rhodobacterales</taxon>
        <taxon>Roseobacteraceae</taxon>
        <taxon>Litoreibacter</taxon>
    </lineage>
</organism>
<evidence type="ECO:0000259" key="5">
    <source>
        <dbReference type="SMART" id="SM00829"/>
    </source>
</evidence>
<dbReference type="AlphaFoldDB" id="A0A497VBM8"/>
<protein>
    <submittedName>
        <fullName evidence="6">2-desacetyl-2-hydroxyethyl bacteriochlorophyllide A dehydrogenase</fullName>
    </submittedName>
</protein>
<proteinExistence type="inferred from homology"/>
<comment type="similarity">
    <text evidence="4">Belongs to the zinc-containing alcohol dehydrogenase family.</text>
</comment>
<dbReference type="EMBL" id="RCCE01000006">
    <property type="protein sequence ID" value="RLJ40981.1"/>
    <property type="molecule type" value="Genomic_DNA"/>
</dbReference>
<dbReference type="OrthoDB" id="9809185at2"/>